<dbReference type="AlphaFoldDB" id="A0A0U3QSM6"/>
<dbReference type="GO" id="GO:0008168">
    <property type="term" value="F:methyltransferase activity"/>
    <property type="evidence" value="ECO:0007669"/>
    <property type="project" value="UniProtKB-KW"/>
</dbReference>
<accession>A0A0U3QSM6</accession>
<evidence type="ECO:0000259" key="4">
    <source>
        <dbReference type="Pfam" id="PF13649"/>
    </source>
</evidence>
<keyword evidence="1" id="KW-0489">Methyltransferase</keyword>
<organism evidence="5">
    <name type="scientific">Pseudarthrobacter sulfonivorans</name>
    <dbReference type="NCBI Taxonomy" id="121292"/>
    <lineage>
        <taxon>Bacteria</taxon>
        <taxon>Bacillati</taxon>
        <taxon>Actinomycetota</taxon>
        <taxon>Actinomycetes</taxon>
        <taxon>Micrococcales</taxon>
        <taxon>Micrococcaceae</taxon>
        <taxon>Pseudarthrobacter</taxon>
    </lineage>
</organism>
<dbReference type="Gene3D" id="3.40.50.150">
    <property type="entry name" value="Vaccinia Virus protein VP39"/>
    <property type="match status" value="1"/>
</dbReference>
<dbReference type="NCBIfam" id="NF004851">
    <property type="entry name" value="PRK06202.1"/>
    <property type="match status" value="1"/>
</dbReference>
<feature type="domain" description="Methyltransferase" evidence="4">
    <location>
        <begin position="60"/>
        <end position="149"/>
    </location>
</feature>
<dbReference type="CDD" id="cd02440">
    <property type="entry name" value="AdoMet_MTases"/>
    <property type="match status" value="1"/>
</dbReference>
<evidence type="ECO:0000256" key="2">
    <source>
        <dbReference type="ARBA" id="ARBA00022679"/>
    </source>
</evidence>
<dbReference type="PANTHER" id="PTHR43464">
    <property type="entry name" value="METHYLTRANSFERASE"/>
    <property type="match status" value="1"/>
</dbReference>
<dbReference type="GO" id="GO:0032259">
    <property type="term" value="P:methylation"/>
    <property type="evidence" value="ECO:0007669"/>
    <property type="project" value="UniProtKB-KW"/>
</dbReference>
<proteinExistence type="predicted"/>
<sequence length="230" mass="25882">MRQRAADAVEMMDLPDCDPTKLELTYRQFGLVNRLFSGWRQLYCRELRPLLSHDSETTLLDIGCGGGDLARQLALWSARDKLLLEVTGIDPDARAYSYSLRRPHHASVRFRQADSADMVREGRRFDVVISNHVIHHLQPADLAQLLADSQALARRISLHNDLRRNIAAYALFSLAALPFRGSFIRADGLTSIRRSYTPAELTAAAPPGWQVARHSPFHQVLMHGPDHPDG</sequence>
<gene>
    <name evidence="5" type="ORF">AU252_21505</name>
</gene>
<evidence type="ECO:0000256" key="3">
    <source>
        <dbReference type="ARBA" id="ARBA00022691"/>
    </source>
</evidence>
<dbReference type="STRING" id="121292.AU252_21505"/>
<dbReference type="EMBL" id="CP013747">
    <property type="protein sequence ID" value="ALV43428.1"/>
    <property type="molecule type" value="Genomic_DNA"/>
</dbReference>
<keyword evidence="2" id="KW-0808">Transferase</keyword>
<dbReference type="PANTHER" id="PTHR43464:SF19">
    <property type="entry name" value="UBIQUINONE BIOSYNTHESIS O-METHYLTRANSFERASE, MITOCHONDRIAL"/>
    <property type="match status" value="1"/>
</dbReference>
<dbReference type="Proteomes" id="UP000065151">
    <property type="component" value="Chromosome"/>
</dbReference>
<evidence type="ECO:0000313" key="5">
    <source>
        <dbReference type="EMBL" id="ALV43428.1"/>
    </source>
</evidence>
<dbReference type="Pfam" id="PF13649">
    <property type="entry name" value="Methyltransf_25"/>
    <property type="match status" value="1"/>
</dbReference>
<evidence type="ECO:0000256" key="1">
    <source>
        <dbReference type="ARBA" id="ARBA00022603"/>
    </source>
</evidence>
<name>A0A0U3QSM6_9MICC</name>
<protein>
    <recommendedName>
        <fullName evidence="4">Methyltransferase domain-containing protein</fullName>
    </recommendedName>
</protein>
<evidence type="ECO:0000313" key="6">
    <source>
        <dbReference type="Proteomes" id="UP000065151"/>
    </source>
</evidence>
<keyword evidence="3" id="KW-0949">S-adenosyl-L-methionine</keyword>
<dbReference type="SUPFAM" id="SSF53335">
    <property type="entry name" value="S-adenosyl-L-methionine-dependent methyltransferases"/>
    <property type="match status" value="1"/>
</dbReference>
<reference evidence="5 6" key="1">
    <citation type="submission" date="2015-12" db="EMBL/GenBank/DDBJ databases">
        <authorList>
            <person name="Shamseldin A."/>
            <person name="Moawad H."/>
            <person name="Abd El-Rahim W.M."/>
            <person name="Sadowsky M.J."/>
        </authorList>
    </citation>
    <scope>NUCLEOTIDE SEQUENCE [LARGE SCALE GENOMIC DNA]</scope>
    <source>
        <strain evidence="5 6">Ar51</strain>
    </source>
</reference>
<dbReference type="InterPro" id="IPR029063">
    <property type="entry name" value="SAM-dependent_MTases_sf"/>
</dbReference>
<dbReference type="InterPro" id="IPR041698">
    <property type="entry name" value="Methyltransf_25"/>
</dbReference>
<dbReference type="KEGG" id="psul:AU252_21505"/>